<proteinExistence type="predicted"/>
<evidence type="ECO:0000313" key="2">
    <source>
        <dbReference type="EMBL" id="CAF9920426.1"/>
    </source>
</evidence>
<feature type="compositionally biased region" description="Polar residues" evidence="1">
    <location>
        <begin position="97"/>
        <end position="110"/>
    </location>
</feature>
<feature type="region of interest" description="Disordered" evidence="1">
    <location>
        <begin position="97"/>
        <end position="127"/>
    </location>
</feature>
<organism evidence="2 3">
    <name type="scientific">Imshaugia aleurites</name>
    <dbReference type="NCBI Taxonomy" id="172621"/>
    <lineage>
        <taxon>Eukaryota</taxon>
        <taxon>Fungi</taxon>
        <taxon>Dikarya</taxon>
        <taxon>Ascomycota</taxon>
        <taxon>Pezizomycotina</taxon>
        <taxon>Lecanoromycetes</taxon>
        <taxon>OSLEUM clade</taxon>
        <taxon>Lecanoromycetidae</taxon>
        <taxon>Lecanorales</taxon>
        <taxon>Lecanorineae</taxon>
        <taxon>Parmeliaceae</taxon>
        <taxon>Imshaugia</taxon>
    </lineage>
</organism>
<evidence type="ECO:0000313" key="3">
    <source>
        <dbReference type="Proteomes" id="UP000664534"/>
    </source>
</evidence>
<gene>
    <name evidence="2" type="ORF">IMSHALPRED_004890</name>
</gene>
<sequence>MSRLLLGCNRPPLEFLSSPLEMLVLLPHGQWIVVDALDVKEPENSEGELRNTHWKHHGCKQRRIETDYDKATYLWPQVRPAKEEAVHGPTFRHNIYTASMGSRSQEQESLPNIKLAHQSDPIRSGSS</sequence>
<keyword evidence="3" id="KW-1185">Reference proteome</keyword>
<name>A0A8H3F6T2_9LECA</name>
<evidence type="ECO:0000256" key="1">
    <source>
        <dbReference type="SAM" id="MobiDB-lite"/>
    </source>
</evidence>
<dbReference type="Proteomes" id="UP000664534">
    <property type="component" value="Unassembled WGS sequence"/>
</dbReference>
<protein>
    <submittedName>
        <fullName evidence="2">Uncharacterized protein</fullName>
    </submittedName>
</protein>
<dbReference type="EMBL" id="CAJPDT010000025">
    <property type="protein sequence ID" value="CAF9920426.1"/>
    <property type="molecule type" value="Genomic_DNA"/>
</dbReference>
<dbReference type="AlphaFoldDB" id="A0A8H3F6T2"/>
<comment type="caution">
    <text evidence="2">The sequence shown here is derived from an EMBL/GenBank/DDBJ whole genome shotgun (WGS) entry which is preliminary data.</text>
</comment>
<reference evidence="2" key="1">
    <citation type="submission" date="2021-03" db="EMBL/GenBank/DDBJ databases">
        <authorList>
            <person name="Tagirdzhanova G."/>
        </authorList>
    </citation>
    <scope>NUCLEOTIDE SEQUENCE</scope>
</reference>
<accession>A0A8H3F6T2</accession>